<organism evidence="9 10">
    <name type="scientific">Cephalotus follicularis</name>
    <name type="common">Albany pitcher plant</name>
    <dbReference type="NCBI Taxonomy" id="3775"/>
    <lineage>
        <taxon>Eukaryota</taxon>
        <taxon>Viridiplantae</taxon>
        <taxon>Streptophyta</taxon>
        <taxon>Embryophyta</taxon>
        <taxon>Tracheophyta</taxon>
        <taxon>Spermatophyta</taxon>
        <taxon>Magnoliopsida</taxon>
        <taxon>eudicotyledons</taxon>
        <taxon>Gunneridae</taxon>
        <taxon>Pentapetalae</taxon>
        <taxon>rosids</taxon>
        <taxon>fabids</taxon>
        <taxon>Oxalidales</taxon>
        <taxon>Cephalotaceae</taxon>
        <taxon>Cephalotus</taxon>
    </lineage>
</organism>
<evidence type="ECO:0000256" key="1">
    <source>
        <dbReference type="ARBA" id="ARBA00022723"/>
    </source>
</evidence>
<dbReference type="EMBL" id="BDDD01000591">
    <property type="protein sequence ID" value="GAV67895.1"/>
    <property type="molecule type" value="Genomic_DNA"/>
</dbReference>
<dbReference type="InterPro" id="IPR049914">
    <property type="entry name" value="PHD1-3/5-6"/>
</dbReference>
<keyword evidence="3" id="KW-0862">Zinc</keyword>
<keyword evidence="5" id="KW-0804">Transcription</keyword>
<feature type="region of interest" description="Disordered" evidence="7">
    <location>
        <begin position="1"/>
        <end position="30"/>
    </location>
</feature>
<reference evidence="10" key="1">
    <citation type="submission" date="2016-04" db="EMBL/GenBank/DDBJ databases">
        <title>Cephalotus genome sequencing.</title>
        <authorList>
            <person name="Fukushima K."/>
            <person name="Hasebe M."/>
            <person name="Fang X."/>
        </authorList>
    </citation>
    <scope>NUCLEOTIDE SEQUENCE [LARGE SCALE GENOMIC DNA]</scope>
    <source>
        <strain evidence="10">cv. St1</strain>
    </source>
</reference>
<dbReference type="GO" id="GO:0140566">
    <property type="term" value="F:histone reader activity"/>
    <property type="evidence" value="ECO:0007669"/>
    <property type="project" value="InterPro"/>
</dbReference>
<evidence type="ECO:0000256" key="5">
    <source>
        <dbReference type="ARBA" id="ARBA00023163"/>
    </source>
</evidence>
<protein>
    <submittedName>
        <fullName evidence="9">PEARLI-4 domain-containing protein</fullName>
    </submittedName>
</protein>
<evidence type="ECO:0000313" key="10">
    <source>
        <dbReference type="Proteomes" id="UP000187406"/>
    </source>
</evidence>
<evidence type="ECO:0000259" key="8">
    <source>
        <dbReference type="Pfam" id="PF23121"/>
    </source>
</evidence>
<dbReference type="InterPro" id="IPR056280">
    <property type="entry name" value="AIPP2-like_SPOC"/>
</dbReference>
<evidence type="ECO:0000256" key="3">
    <source>
        <dbReference type="ARBA" id="ARBA00022833"/>
    </source>
</evidence>
<proteinExistence type="predicted"/>
<feature type="domain" description="AIPP2-like SPOC-like" evidence="8">
    <location>
        <begin position="125"/>
        <end position="255"/>
    </location>
</feature>
<keyword evidence="10" id="KW-1185">Reference proteome</keyword>
<dbReference type="OrthoDB" id="1751595at2759"/>
<dbReference type="Pfam" id="PF05278">
    <property type="entry name" value="PEARLI-4"/>
    <property type="match status" value="1"/>
</dbReference>
<accession>A0A1Q3BIV7</accession>
<dbReference type="GO" id="GO:0034244">
    <property type="term" value="P:negative regulation of transcription elongation by RNA polymerase II"/>
    <property type="evidence" value="ECO:0007669"/>
    <property type="project" value="InterPro"/>
</dbReference>
<dbReference type="Pfam" id="PF23121">
    <property type="entry name" value="SPOC_AIPP2"/>
    <property type="match status" value="1"/>
</dbReference>
<comment type="caution">
    <text evidence="9">The sequence shown here is derived from an EMBL/GenBank/DDBJ whole genome shotgun (WGS) entry which is preliminary data.</text>
</comment>
<evidence type="ECO:0000256" key="7">
    <source>
        <dbReference type="SAM" id="MobiDB-lite"/>
    </source>
</evidence>
<dbReference type="GO" id="GO:0008270">
    <property type="term" value="F:zinc ion binding"/>
    <property type="evidence" value="ECO:0007669"/>
    <property type="project" value="UniProtKB-KW"/>
</dbReference>
<sequence>MPESVDDGVTQASEHSPKESSNFDPPRRSNRIRLMNVQVKQHSLSLEKMNLTPAADTQVKDMPCFGQNRKKLVKHGRHKKVIPEDVGKSNARDNVNVLNVGTGNLENMSKKIFDVAARPISCPIWRGSFNVCNESIGFVDVLAVAAHMSNKACPEVFGMTSLLPKLLKLKVISRNVVWPQSFNHSAPTDNVIDLYIFPENESSEREFNTLMDYMTRQDLAMNAVVGNTVLLFFTSLQLPCYHWRTLGKYYLWAVFSGENAFFPYPQDDQQSIPKIVNALSSSLANDICGAIEEERNLYENVERQGSSHQTSKRKFDPAHILPCTKSKMFKKSDIISLAQGVVEEHHLTGRTVTEDGSWSSFDDAITETWVLPDSIPHEADTSAQMVIKKDAVRAANEVTVTGMLTDSIPHEADTTARHLVEKVPATVGNEVIDQEARRNTAIIAGTFSSAISKYVVSTSDVEVAITAPIQELLPASALQGLQEGEGASSLDQEGIRITGASSGLHIANALNESIRVASEIEVAPIVAHNAEISLHSVLQGCNGEQGAHTLDRQASRSIGTSVLHMATAFDEIISEAAPAEESAAEQVNGYHVKEQLAPILHAIIKKHGDIARDCPLTSSEMLASALERVCKAVLDFEAIHFSNLRSCHLKSLYSAIKDAELVNLDMKWLRNRYLEVMETVQLIQQYKDMKVSRMKNVKVVESKKRALELKKTEMAKLQSDIQSLESEVAVITAKNESLHGVISNVKSKCKHFCRNSLTDGLL</sequence>
<evidence type="ECO:0000256" key="6">
    <source>
        <dbReference type="SAM" id="Coils"/>
    </source>
</evidence>
<feature type="coiled-coil region" evidence="6">
    <location>
        <begin position="700"/>
        <end position="734"/>
    </location>
</feature>
<keyword evidence="4" id="KW-0805">Transcription regulation</keyword>
<dbReference type="PANTHER" id="PTHR33304:SF18">
    <property type="entry name" value="CHROMATIN REGULATOR PHD FAMILY-RELATED"/>
    <property type="match status" value="1"/>
</dbReference>
<keyword evidence="1" id="KW-0479">Metal-binding</keyword>
<dbReference type="InterPro" id="IPR007942">
    <property type="entry name" value="PLipase-like"/>
</dbReference>
<feature type="compositionally biased region" description="Polar residues" evidence="7">
    <location>
        <begin position="10"/>
        <end position="23"/>
    </location>
</feature>
<keyword evidence="2" id="KW-0863">Zinc-finger</keyword>
<dbReference type="AlphaFoldDB" id="A0A1Q3BIV7"/>
<keyword evidence="6" id="KW-0175">Coiled coil</keyword>
<evidence type="ECO:0000313" key="9">
    <source>
        <dbReference type="EMBL" id="GAV67895.1"/>
    </source>
</evidence>
<gene>
    <name evidence="9" type="ORF">CFOL_v3_11398</name>
</gene>
<dbReference type="InParanoid" id="A0A1Q3BIV7"/>
<evidence type="ECO:0000256" key="2">
    <source>
        <dbReference type="ARBA" id="ARBA00022771"/>
    </source>
</evidence>
<name>A0A1Q3BIV7_CEPFO</name>
<dbReference type="Proteomes" id="UP000187406">
    <property type="component" value="Unassembled WGS sequence"/>
</dbReference>
<evidence type="ECO:0000256" key="4">
    <source>
        <dbReference type="ARBA" id="ARBA00023015"/>
    </source>
</evidence>
<dbReference type="PANTHER" id="PTHR33304">
    <property type="match status" value="1"/>
</dbReference>